<sequence length="85" mass="10299">MLIRKIVCEFYLYFLCTKIRTMKLTQQDIARIINVTPMTLRNWKKNKPRLYEIIQKGFAFEEVVKKAQENADELKNLEEKFNNKK</sequence>
<evidence type="ECO:0008006" key="3">
    <source>
        <dbReference type="Google" id="ProtNLM"/>
    </source>
</evidence>
<gene>
    <name evidence="1" type="ORF">AAX28_00164</name>
</gene>
<dbReference type="EMBL" id="LDIR01000001">
    <property type="protein sequence ID" value="OCL92629.1"/>
    <property type="molecule type" value="Genomic_DNA"/>
</dbReference>
<proteinExistence type="predicted"/>
<name>A0ABX2YDD3_9BACT</name>
<evidence type="ECO:0000313" key="2">
    <source>
        <dbReference type="Proteomes" id="UP000093159"/>
    </source>
</evidence>
<organism evidence="1 2">
    <name type="scientific">Arcobacter porcinus</name>
    <dbReference type="NCBI Taxonomy" id="1935204"/>
    <lineage>
        <taxon>Bacteria</taxon>
        <taxon>Pseudomonadati</taxon>
        <taxon>Campylobacterota</taxon>
        <taxon>Epsilonproteobacteria</taxon>
        <taxon>Campylobacterales</taxon>
        <taxon>Arcobacteraceae</taxon>
        <taxon>Arcobacter</taxon>
    </lineage>
</organism>
<protein>
    <recommendedName>
        <fullName evidence="3">HTH cro/C1-type domain-containing protein</fullName>
    </recommendedName>
</protein>
<keyword evidence="2" id="KW-1185">Reference proteome</keyword>
<dbReference type="Proteomes" id="UP000093159">
    <property type="component" value="Unassembled WGS sequence"/>
</dbReference>
<evidence type="ECO:0000313" key="1">
    <source>
        <dbReference type="EMBL" id="OCL92629.1"/>
    </source>
</evidence>
<accession>A0ABX2YDD3</accession>
<reference evidence="1 2" key="1">
    <citation type="submission" date="2015-05" db="EMBL/GenBank/DDBJ databases">
        <authorList>
            <person name="Rovetto F."/>
            <person name="Cocolin L."/>
            <person name="Illeghems K."/>
            <person name="Van Nieuwerburgh F."/>
            <person name="Houf K."/>
        </authorList>
    </citation>
    <scope>NUCLEOTIDE SEQUENCE [LARGE SCALE GENOMIC DNA]</scope>
    <source>
        <strain evidence="1 2">117434</strain>
    </source>
</reference>
<comment type="caution">
    <text evidence="1">The sequence shown here is derived from an EMBL/GenBank/DDBJ whole genome shotgun (WGS) entry which is preliminary data.</text>
</comment>